<keyword evidence="9" id="KW-1185">Reference proteome</keyword>
<dbReference type="SUPFAM" id="SSF57845">
    <property type="entry name" value="B-box zinc-binding domain"/>
    <property type="match status" value="1"/>
</dbReference>
<organism evidence="8 9">
    <name type="scientific">Branchiostoma lanceolatum</name>
    <name type="common">Common lancelet</name>
    <name type="synonym">Amphioxus lanceolatum</name>
    <dbReference type="NCBI Taxonomy" id="7740"/>
    <lineage>
        <taxon>Eukaryota</taxon>
        <taxon>Metazoa</taxon>
        <taxon>Chordata</taxon>
        <taxon>Cephalochordata</taxon>
        <taxon>Leptocardii</taxon>
        <taxon>Amphioxiformes</taxon>
        <taxon>Branchiostomatidae</taxon>
        <taxon>Branchiostoma</taxon>
    </lineage>
</organism>
<dbReference type="GO" id="GO:0008270">
    <property type="term" value="F:zinc ion binding"/>
    <property type="evidence" value="ECO:0007669"/>
    <property type="project" value="UniProtKB-KW"/>
</dbReference>
<protein>
    <submittedName>
        <fullName evidence="8">TRIM56 protein</fullName>
    </submittedName>
</protein>
<feature type="compositionally biased region" description="Low complexity" evidence="5">
    <location>
        <begin position="545"/>
        <end position="558"/>
    </location>
</feature>
<evidence type="ECO:0000256" key="4">
    <source>
        <dbReference type="PROSITE-ProRule" id="PRU00024"/>
    </source>
</evidence>
<keyword evidence="2 4" id="KW-0863">Zinc-finger</keyword>
<dbReference type="Gene3D" id="3.30.160.60">
    <property type="entry name" value="Classic Zinc Finger"/>
    <property type="match status" value="1"/>
</dbReference>
<evidence type="ECO:0000256" key="3">
    <source>
        <dbReference type="ARBA" id="ARBA00022833"/>
    </source>
</evidence>
<dbReference type="PROSITE" id="PS50119">
    <property type="entry name" value="ZF_BBOX"/>
    <property type="match status" value="2"/>
</dbReference>
<feature type="domain" description="RING-type" evidence="6">
    <location>
        <begin position="17"/>
        <end position="60"/>
    </location>
</feature>
<evidence type="ECO:0000256" key="2">
    <source>
        <dbReference type="ARBA" id="ARBA00022771"/>
    </source>
</evidence>
<dbReference type="InterPro" id="IPR047153">
    <property type="entry name" value="TRIM45/56/19-like"/>
</dbReference>
<dbReference type="AlphaFoldDB" id="A0A8J9YZM7"/>
<feature type="region of interest" description="Disordered" evidence="5">
    <location>
        <begin position="839"/>
        <end position="895"/>
    </location>
</feature>
<dbReference type="PROSITE" id="PS50089">
    <property type="entry name" value="ZF_RING_2"/>
    <property type="match status" value="1"/>
</dbReference>
<dbReference type="InterPro" id="IPR017907">
    <property type="entry name" value="Znf_RING_CS"/>
</dbReference>
<dbReference type="Proteomes" id="UP000838412">
    <property type="component" value="Chromosome 14"/>
</dbReference>
<feature type="domain" description="B box-type" evidence="7">
    <location>
        <begin position="158"/>
        <end position="199"/>
    </location>
</feature>
<feature type="region of interest" description="Disordered" evidence="5">
    <location>
        <begin position="466"/>
        <end position="565"/>
    </location>
</feature>
<dbReference type="InterPro" id="IPR013083">
    <property type="entry name" value="Znf_RING/FYVE/PHD"/>
</dbReference>
<evidence type="ECO:0000259" key="7">
    <source>
        <dbReference type="PROSITE" id="PS50119"/>
    </source>
</evidence>
<gene>
    <name evidence="8" type="primary">TRIM56</name>
    <name evidence="8" type="ORF">BLAG_LOCUS7122</name>
</gene>
<feature type="compositionally biased region" description="Polar residues" evidence="5">
    <location>
        <begin position="427"/>
        <end position="437"/>
    </location>
</feature>
<sequence>MAESKLLNRLSEDFLECQICLQSYRRPKVLSCLHSFCQQCLEEFLKNQKNKTELDCPTCRSKTLLPGGGVTELKDNFFVESLKDTVDVHKKLENEGDSLGCGSCETKSGAESFCTDCGDFLCDECATMHRRMKVTRGHQVIGVEQLKAESDTVKIKPRPVPPCSIHSQETLKLYCVDCNEAICQICTVLSHKDHKYEYLADAAVKTKEDIRDLLVKTEKKVGDLKKADQQTHAQKTKLETNVTETVEKIKKKAWQTRKWWVSLVNQKETELLDYVATVSQTRSKDFSTAIEEIKTATVALESAAEFGRNIVEHGSEFDIMAVSGEVNGRLKKLLQGELADITEGLPAKAYIAFEGANVTCKTKFPLGEVKITQGTGPLTSSTGLFGAAQKSPSLMEGKPTTSTGLFSTDKAGKPVSAAQTTDSCAIGTSSSGATGQPATRGHFKGTAANNGKVTFEDISLGFGRLTTSTSTSEGLGTSTSRPGGELFGSSKPTTGTGLFATPQQQTSSLGAANKTELEGTGTLTSSTGLFGATQKSPSLMEGKPTTSTGLFSTGSTGFDSPPKGTGLFGQTHTTQPIFAGVFGDTATTTTASPGFFKPGLFGQTEQKDGHFGQPTTQTTELFGAPRRIRLRARRRGYLGANKAPTFAIDATTTNSTTSGLFVNTAIDTGGLLGQNKPVGASTTTTTTTTTSGLFVKTATNTGGLLGQEKAGSTLYLDSGFRTARFTTLGTTGRLGPTSLGTHYRGQDHGELVQLKDGIQYFTIPDTGKYRIEAAGSAAGWGVKDPKSARGRGAVLRGTFPLKKGEVLKILVGQEGLEYGVGGGGGTFVTKADNTPLVVAGGAGGGNRLTKRNPNSDGTTAASGQSSSGGYSNFARGSNGKGATHEDTDYSVGGGGGGLLTDGASGKVHFGGTDGKNGGEGGKAFVNGGVGGRGVYNDAEGGFGGGGGSYGDGGGGGGGGGYSGGGRGGAYFGACGGGGGSYNSGSDTSGESGANDGPGYVALTRAM</sequence>
<feature type="region of interest" description="Disordered" evidence="5">
    <location>
        <begin position="427"/>
        <end position="448"/>
    </location>
</feature>
<dbReference type="SUPFAM" id="SSF57850">
    <property type="entry name" value="RING/U-box"/>
    <property type="match status" value="1"/>
</dbReference>
<dbReference type="PANTHER" id="PTHR25462:SF229">
    <property type="entry name" value="TRANSCRIPTION INTERMEDIARY FACTOR 1-BETA"/>
    <property type="match status" value="1"/>
</dbReference>
<evidence type="ECO:0000259" key="6">
    <source>
        <dbReference type="PROSITE" id="PS50089"/>
    </source>
</evidence>
<feature type="region of interest" description="Disordered" evidence="5">
    <location>
        <begin position="390"/>
        <end position="411"/>
    </location>
</feature>
<dbReference type="InterPro" id="IPR000315">
    <property type="entry name" value="Znf_B-box"/>
</dbReference>
<keyword evidence="3" id="KW-0862">Zinc</keyword>
<dbReference type="FunFam" id="3.30.40.10:FF:000656">
    <property type="entry name" value="Uncharacterized protein"/>
    <property type="match status" value="1"/>
</dbReference>
<dbReference type="FunFam" id="3.30.160.60:FF:002885">
    <property type="entry name" value="Uncharacterized protein"/>
    <property type="match status" value="1"/>
</dbReference>
<dbReference type="PANTHER" id="PTHR25462">
    <property type="entry name" value="BONUS, ISOFORM C-RELATED"/>
    <property type="match status" value="1"/>
</dbReference>
<keyword evidence="1" id="KW-0479">Metal-binding</keyword>
<dbReference type="CDD" id="cd19757">
    <property type="entry name" value="Bbox1"/>
    <property type="match status" value="1"/>
</dbReference>
<name>A0A8J9YZM7_BRALA</name>
<feature type="compositionally biased region" description="Low complexity" evidence="5">
    <location>
        <begin position="855"/>
        <end position="871"/>
    </location>
</feature>
<dbReference type="Pfam" id="PF00643">
    <property type="entry name" value="zf-B_box"/>
    <property type="match status" value="2"/>
</dbReference>
<evidence type="ECO:0000256" key="5">
    <source>
        <dbReference type="SAM" id="MobiDB-lite"/>
    </source>
</evidence>
<dbReference type="GO" id="GO:0006513">
    <property type="term" value="P:protein monoubiquitination"/>
    <property type="evidence" value="ECO:0007669"/>
    <property type="project" value="TreeGrafter"/>
</dbReference>
<reference evidence="8" key="1">
    <citation type="submission" date="2022-01" db="EMBL/GenBank/DDBJ databases">
        <authorList>
            <person name="Braso-Vives M."/>
        </authorList>
    </citation>
    <scope>NUCLEOTIDE SEQUENCE</scope>
</reference>
<dbReference type="SMART" id="SM00336">
    <property type="entry name" value="BBOX"/>
    <property type="match status" value="2"/>
</dbReference>
<evidence type="ECO:0000256" key="1">
    <source>
        <dbReference type="ARBA" id="ARBA00022723"/>
    </source>
</evidence>
<feature type="compositionally biased region" description="Low complexity" evidence="5">
    <location>
        <begin position="466"/>
        <end position="480"/>
    </location>
</feature>
<dbReference type="Pfam" id="PF13445">
    <property type="entry name" value="zf-RING_UBOX"/>
    <property type="match status" value="1"/>
</dbReference>
<evidence type="ECO:0000313" key="9">
    <source>
        <dbReference type="Proteomes" id="UP000838412"/>
    </source>
</evidence>
<dbReference type="InterPro" id="IPR027370">
    <property type="entry name" value="Znf-RING_euk"/>
</dbReference>
<evidence type="ECO:0000313" key="8">
    <source>
        <dbReference type="EMBL" id="CAH1244491.1"/>
    </source>
</evidence>
<feature type="compositionally biased region" description="Polar residues" evidence="5">
    <location>
        <begin position="490"/>
        <end position="510"/>
    </location>
</feature>
<dbReference type="SMART" id="SM00184">
    <property type="entry name" value="RING"/>
    <property type="match status" value="1"/>
</dbReference>
<accession>A0A8J9YZM7</accession>
<dbReference type="Gene3D" id="3.30.40.10">
    <property type="entry name" value="Zinc/RING finger domain, C3HC4 (zinc finger)"/>
    <property type="match status" value="1"/>
</dbReference>
<proteinExistence type="predicted"/>
<dbReference type="GO" id="GO:0061630">
    <property type="term" value="F:ubiquitin protein ligase activity"/>
    <property type="evidence" value="ECO:0007669"/>
    <property type="project" value="TreeGrafter"/>
</dbReference>
<feature type="compositionally biased region" description="Low complexity" evidence="5">
    <location>
        <begin position="518"/>
        <end position="529"/>
    </location>
</feature>
<dbReference type="OrthoDB" id="6105938at2759"/>
<dbReference type="EMBL" id="OV696699">
    <property type="protein sequence ID" value="CAH1244491.1"/>
    <property type="molecule type" value="Genomic_DNA"/>
</dbReference>
<dbReference type="PROSITE" id="PS00518">
    <property type="entry name" value="ZF_RING_1"/>
    <property type="match status" value="1"/>
</dbReference>
<dbReference type="InterPro" id="IPR001841">
    <property type="entry name" value="Znf_RING"/>
</dbReference>
<feature type="domain" description="B box-type" evidence="7">
    <location>
        <begin position="96"/>
        <end position="143"/>
    </location>
</feature>